<name>A0A4Y7Q2Z2_9AGAM</name>
<keyword evidence="2" id="KW-1185">Reference proteome</keyword>
<dbReference type="Proteomes" id="UP000294933">
    <property type="component" value="Unassembled WGS sequence"/>
</dbReference>
<dbReference type="AlphaFoldDB" id="A0A4Y7Q2Z2"/>
<sequence>MTDHHHGHCWLLDMLNTPALNFLAITTPKVRDVEGTHISNFLMRSGGQLQRLRLELYDNSLCGSLGFTQDSPMLEMLRTGHHSGLLLVDLTTCPTLSEIDIHGLYKEVIVAVFAILSYWKPRGLEDDASTVSPFIIRIAHHLIWHVLEHLDVKKFVRQGLQVVPIPFPEETCWDRRLSSE</sequence>
<dbReference type="VEuPathDB" id="FungiDB:BD410DRAFT_789400"/>
<organism evidence="1 2">
    <name type="scientific">Rickenella mellea</name>
    <dbReference type="NCBI Taxonomy" id="50990"/>
    <lineage>
        <taxon>Eukaryota</taxon>
        <taxon>Fungi</taxon>
        <taxon>Dikarya</taxon>
        <taxon>Basidiomycota</taxon>
        <taxon>Agaricomycotina</taxon>
        <taxon>Agaricomycetes</taxon>
        <taxon>Hymenochaetales</taxon>
        <taxon>Rickenellaceae</taxon>
        <taxon>Rickenella</taxon>
    </lineage>
</organism>
<accession>A0A4Y7Q2Z2</accession>
<dbReference type="EMBL" id="ML170179">
    <property type="protein sequence ID" value="TDL21656.1"/>
    <property type="molecule type" value="Genomic_DNA"/>
</dbReference>
<protein>
    <submittedName>
        <fullName evidence="1">Uncharacterized protein</fullName>
    </submittedName>
</protein>
<reference evidence="1 2" key="1">
    <citation type="submission" date="2018-06" db="EMBL/GenBank/DDBJ databases">
        <title>A transcriptomic atlas of mushroom development highlights an independent origin of complex multicellularity.</title>
        <authorList>
            <consortium name="DOE Joint Genome Institute"/>
            <person name="Krizsan K."/>
            <person name="Almasi E."/>
            <person name="Merenyi Z."/>
            <person name="Sahu N."/>
            <person name="Viragh M."/>
            <person name="Koszo T."/>
            <person name="Mondo S."/>
            <person name="Kiss B."/>
            <person name="Balint B."/>
            <person name="Kues U."/>
            <person name="Barry K."/>
            <person name="Hegedus J.C."/>
            <person name="Henrissat B."/>
            <person name="Johnson J."/>
            <person name="Lipzen A."/>
            <person name="Ohm R."/>
            <person name="Nagy I."/>
            <person name="Pangilinan J."/>
            <person name="Yan J."/>
            <person name="Xiong Y."/>
            <person name="Grigoriev I.V."/>
            <person name="Hibbett D.S."/>
            <person name="Nagy L.G."/>
        </authorList>
    </citation>
    <scope>NUCLEOTIDE SEQUENCE [LARGE SCALE GENOMIC DNA]</scope>
    <source>
        <strain evidence="1 2">SZMC22713</strain>
    </source>
</reference>
<evidence type="ECO:0000313" key="1">
    <source>
        <dbReference type="EMBL" id="TDL21656.1"/>
    </source>
</evidence>
<proteinExistence type="predicted"/>
<evidence type="ECO:0000313" key="2">
    <source>
        <dbReference type="Proteomes" id="UP000294933"/>
    </source>
</evidence>
<gene>
    <name evidence="1" type="ORF">BD410DRAFT_789400</name>
</gene>